<feature type="compositionally biased region" description="Acidic residues" evidence="1">
    <location>
        <begin position="154"/>
        <end position="167"/>
    </location>
</feature>
<proteinExistence type="predicted"/>
<evidence type="ECO:0000256" key="1">
    <source>
        <dbReference type="SAM" id="MobiDB-lite"/>
    </source>
</evidence>
<sequence length="351" mass="38100">MGVLFNAVVSIGVGVATTALIAGTGPVGVAAALAIKGAEATAATYAIGSGVLAAGYTNVYLNTGRSSGPSLFPSFGNGSSGSSSSNLSSSLSGTSSSSGTNSSSGSSNSSGASSSTQSRSSNAGNTNNSNDPNRDQNERGSNNSGNNNDANTTDQDEDNWDSSDESDERNHRYKYIAKRYPGRSTYANPLEIDHTIPMAVWKELLKEIQKYAENDLPKHLKRALKIFRIILKGKDIFSLSAKDLDKLMKEFPAIEILKLIHRHQFSTGNKELRKNFNKLILDFILAGNWAGAIEYIFRDQINIARFFNVGQEEIENILNRQRSFVRYLLRKGILTEEEARRLLEIIGSLMN</sequence>
<reference evidence="2" key="1">
    <citation type="submission" date="2022-01" db="EMBL/GenBank/DDBJ databases">
        <authorList>
            <person name="King R."/>
        </authorList>
    </citation>
    <scope>NUCLEOTIDE SEQUENCE</scope>
</reference>
<gene>
    <name evidence="2" type="ORF">CHIRRI_LOCUS3042</name>
</gene>
<evidence type="ECO:0000313" key="3">
    <source>
        <dbReference type="Proteomes" id="UP001153620"/>
    </source>
</evidence>
<feature type="compositionally biased region" description="Low complexity" evidence="1">
    <location>
        <begin position="140"/>
        <end position="153"/>
    </location>
</feature>
<protein>
    <submittedName>
        <fullName evidence="2">Uncharacterized protein</fullName>
    </submittedName>
</protein>
<name>A0A9N9RMM9_9DIPT</name>
<dbReference type="AlphaFoldDB" id="A0A9N9RMM9"/>
<keyword evidence="3" id="KW-1185">Reference proteome</keyword>
<feature type="compositionally biased region" description="Low complexity" evidence="1">
    <location>
        <begin position="76"/>
        <end position="125"/>
    </location>
</feature>
<dbReference type="Proteomes" id="UP001153620">
    <property type="component" value="Chromosome 1"/>
</dbReference>
<feature type="region of interest" description="Disordered" evidence="1">
    <location>
        <begin position="76"/>
        <end position="168"/>
    </location>
</feature>
<accession>A0A9N9RMM9</accession>
<evidence type="ECO:0000313" key="2">
    <source>
        <dbReference type="EMBL" id="CAG9800091.1"/>
    </source>
</evidence>
<reference evidence="2" key="2">
    <citation type="submission" date="2022-10" db="EMBL/GenBank/DDBJ databases">
        <authorList>
            <consortium name="ENA_rothamsted_submissions"/>
            <consortium name="culmorum"/>
            <person name="King R."/>
        </authorList>
    </citation>
    <scope>NUCLEOTIDE SEQUENCE</scope>
</reference>
<dbReference type="EMBL" id="OU895877">
    <property type="protein sequence ID" value="CAG9800091.1"/>
    <property type="molecule type" value="Genomic_DNA"/>
</dbReference>
<organism evidence="2 3">
    <name type="scientific">Chironomus riparius</name>
    <dbReference type="NCBI Taxonomy" id="315576"/>
    <lineage>
        <taxon>Eukaryota</taxon>
        <taxon>Metazoa</taxon>
        <taxon>Ecdysozoa</taxon>
        <taxon>Arthropoda</taxon>
        <taxon>Hexapoda</taxon>
        <taxon>Insecta</taxon>
        <taxon>Pterygota</taxon>
        <taxon>Neoptera</taxon>
        <taxon>Endopterygota</taxon>
        <taxon>Diptera</taxon>
        <taxon>Nematocera</taxon>
        <taxon>Chironomoidea</taxon>
        <taxon>Chironomidae</taxon>
        <taxon>Chironominae</taxon>
        <taxon>Chironomus</taxon>
    </lineage>
</organism>